<protein>
    <submittedName>
        <fullName evidence="1">Uncharacterized protein</fullName>
    </submittedName>
</protein>
<dbReference type="GeneID" id="26903570"/>
<reference evidence="1 2" key="1">
    <citation type="submission" date="2015-07" db="EMBL/GenBank/DDBJ databases">
        <title>High-quality genome of monoxenous trypanosomatid Leptomonas pyrrhocoris.</title>
        <authorList>
            <person name="Flegontov P."/>
            <person name="Butenko A."/>
            <person name="Firsov S."/>
            <person name="Vlcek C."/>
            <person name="Logacheva M.D."/>
            <person name="Field M."/>
            <person name="Filatov D."/>
            <person name="Flegontova O."/>
            <person name="Gerasimov E."/>
            <person name="Jackson A.P."/>
            <person name="Kelly S."/>
            <person name="Opperdoes F."/>
            <person name="O'Reilly A."/>
            <person name="Votypka J."/>
            <person name="Yurchenko V."/>
            <person name="Lukes J."/>
        </authorList>
    </citation>
    <scope>NUCLEOTIDE SEQUENCE [LARGE SCALE GENOMIC DNA]</scope>
    <source>
        <strain evidence="1">H10</strain>
    </source>
</reference>
<evidence type="ECO:0000313" key="1">
    <source>
        <dbReference type="EMBL" id="KPA82143.1"/>
    </source>
</evidence>
<comment type="caution">
    <text evidence="1">The sequence shown here is derived from an EMBL/GenBank/DDBJ whole genome shotgun (WGS) entry which is preliminary data.</text>
</comment>
<sequence>MLASRKAALCPSGTTLFLQAMPIAQPGGWTPQEGPAYLFPPSPLPHADPSVQACPSIRADVEGAAEVAMMMWEPSTWAMHKSVVRRYLEYLQHHQAPATPSTVAAFLYTLDISPSSALQYYGILHRFLTKPLDLGQMFAKALRKMKAMTPIHQATPMTFEHYQEILQAIPNERDAVMF</sequence>
<organism evidence="1 2">
    <name type="scientific">Leptomonas pyrrhocoris</name>
    <name type="common">Firebug parasite</name>
    <dbReference type="NCBI Taxonomy" id="157538"/>
    <lineage>
        <taxon>Eukaryota</taxon>
        <taxon>Discoba</taxon>
        <taxon>Euglenozoa</taxon>
        <taxon>Kinetoplastea</taxon>
        <taxon>Metakinetoplastina</taxon>
        <taxon>Trypanosomatida</taxon>
        <taxon>Trypanosomatidae</taxon>
        <taxon>Leishmaniinae</taxon>
        <taxon>Leptomonas</taxon>
    </lineage>
</organism>
<dbReference type="RefSeq" id="XP_015660582.1">
    <property type="nucleotide sequence ID" value="XM_015800575.1"/>
</dbReference>
<dbReference type="Proteomes" id="UP000037923">
    <property type="component" value="Unassembled WGS sequence"/>
</dbReference>
<dbReference type="VEuPathDB" id="TriTrypDB:LpyrH10_05_1390"/>
<keyword evidence="2" id="KW-1185">Reference proteome</keyword>
<evidence type="ECO:0000313" key="2">
    <source>
        <dbReference type="Proteomes" id="UP000037923"/>
    </source>
</evidence>
<gene>
    <name evidence="1" type="ORF">ABB37_03279</name>
</gene>
<name>A0A0M9G4K8_LEPPY</name>
<accession>A0A0M9G4K8</accession>
<dbReference type="AlphaFoldDB" id="A0A0M9G4K8"/>
<proteinExistence type="predicted"/>
<dbReference type="EMBL" id="LGTL01000005">
    <property type="protein sequence ID" value="KPA82143.1"/>
    <property type="molecule type" value="Genomic_DNA"/>
</dbReference>